<dbReference type="InterPro" id="IPR032710">
    <property type="entry name" value="NTF2-like_dom_sf"/>
</dbReference>
<name>A0A430F833_9BIFI</name>
<evidence type="ECO:0000313" key="2">
    <source>
        <dbReference type="Proteomes" id="UP000288052"/>
    </source>
</evidence>
<keyword evidence="2" id="KW-1185">Reference proteome</keyword>
<accession>A0A430F833</accession>
<reference evidence="1 2" key="1">
    <citation type="submission" date="2018-09" db="EMBL/GenBank/DDBJ databases">
        <title>Characterization of the phylogenetic diversity of five novel species belonging to the genus Bifidobacterium.</title>
        <authorList>
            <person name="Lugli G.A."/>
            <person name="Duranti S."/>
            <person name="Milani C."/>
        </authorList>
    </citation>
    <scope>NUCLEOTIDE SEQUENCE [LARGE SCALE GENOMIC DNA]</scope>
    <source>
        <strain evidence="1 2">2020B</strain>
    </source>
</reference>
<dbReference type="Gene3D" id="3.10.450.50">
    <property type="match status" value="1"/>
</dbReference>
<dbReference type="EMBL" id="QXGI01000002">
    <property type="protein sequence ID" value="RSX49085.1"/>
    <property type="molecule type" value="Genomic_DNA"/>
</dbReference>
<comment type="caution">
    <text evidence="1">The sequence shown here is derived from an EMBL/GenBank/DDBJ whole genome shotgun (WGS) entry which is preliminary data.</text>
</comment>
<organism evidence="1 2">
    <name type="scientific">Bifidobacterium castoris</name>
    <dbReference type="NCBI Taxonomy" id="2306972"/>
    <lineage>
        <taxon>Bacteria</taxon>
        <taxon>Bacillati</taxon>
        <taxon>Actinomycetota</taxon>
        <taxon>Actinomycetes</taxon>
        <taxon>Bifidobacteriales</taxon>
        <taxon>Bifidobacteriaceae</taxon>
        <taxon>Bifidobacterium</taxon>
    </lineage>
</organism>
<dbReference type="Proteomes" id="UP000288052">
    <property type="component" value="Unassembled WGS sequence"/>
</dbReference>
<evidence type="ECO:0000313" key="1">
    <source>
        <dbReference type="EMBL" id="RSX49085.1"/>
    </source>
</evidence>
<dbReference type="OrthoDB" id="129343at2"/>
<dbReference type="AlphaFoldDB" id="A0A430F833"/>
<dbReference type="SUPFAM" id="SSF54427">
    <property type="entry name" value="NTF2-like"/>
    <property type="match status" value="1"/>
</dbReference>
<proteinExistence type="predicted"/>
<dbReference type="RefSeq" id="WP_126031568.1">
    <property type="nucleotide sequence ID" value="NZ_QXGI01000002.1"/>
</dbReference>
<protein>
    <submittedName>
        <fullName evidence="1">SnoaL polyketide cyclase</fullName>
    </submittedName>
</protein>
<gene>
    <name evidence="1" type="ORF">D2E22_0505</name>
</gene>
<sequence>MTMDTTTAAAVVREFFTAGYVDHDYDRVMDLVAQGYVDHSPVGARSNADAVGILRIVEGMFGFIHSCRKIEERTLASHSLAAEHVSNVSGA</sequence>